<accession>A0ABR7A0C6</accession>
<evidence type="ECO:0000313" key="3">
    <source>
        <dbReference type="Proteomes" id="UP000654304"/>
    </source>
</evidence>
<reference evidence="2 3" key="1">
    <citation type="submission" date="2020-08" db="EMBL/GenBank/DDBJ databases">
        <title>Novel species isolated from subtropical streams in China.</title>
        <authorList>
            <person name="Lu H."/>
        </authorList>
    </citation>
    <scope>NUCLEOTIDE SEQUENCE [LARGE SCALE GENOMIC DNA]</scope>
    <source>
        <strain evidence="2 3">CY22W</strain>
    </source>
</reference>
<name>A0ABR7A0C6_9BURK</name>
<proteinExistence type="predicted"/>
<feature type="region of interest" description="Disordered" evidence="1">
    <location>
        <begin position="129"/>
        <end position="163"/>
    </location>
</feature>
<dbReference type="Proteomes" id="UP000654304">
    <property type="component" value="Unassembled WGS sequence"/>
</dbReference>
<evidence type="ECO:0000313" key="2">
    <source>
        <dbReference type="EMBL" id="MBC3930368.1"/>
    </source>
</evidence>
<keyword evidence="3" id="KW-1185">Reference proteome</keyword>
<gene>
    <name evidence="2" type="ORF">H8K43_01690</name>
</gene>
<organism evidence="2 3">
    <name type="scientific">Undibacterium curvum</name>
    <dbReference type="NCBI Taxonomy" id="2762294"/>
    <lineage>
        <taxon>Bacteria</taxon>
        <taxon>Pseudomonadati</taxon>
        <taxon>Pseudomonadota</taxon>
        <taxon>Betaproteobacteria</taxon>
        <taxon>Burkholderiales</taxon>
        <taxon>Oxalobacteraceae</taxon>
        <taxon>Undibacterium</taxon>
    </lineage>
</organism>
<dbReference type="EMBL" id="JACOGD010000001">
    <property type="protein sequence ID" value="MBC3930368.1"/>
    <property type="molecule type" value="Genomic_DNA"/>
</dbReference>
<sequence length="163" mass="17346">MSEDQQNTDQTLDALDMIGMEAMRDEAAAQAAQDAILNPQDDTPPGMPAADAWAQIPMSIGMFLGSVMPELNAVFTPAACTRWGSAMALVSDKYGWSAEDTMAKWAPEIALGIATLPMAVPVYHAIKARKDAKKEDQPKKAPELTKQPEPEAQPVGGFGESAG</sequence>
<feature type="compositionally biased region" description="Basic and acidic residues" evidence="1">
    <location>
        <begin position="129"/>
        <end position="149"/>
    </location>
</feature>
<comment type="caution">
    <text evidence="2">The sequence shown here is derived from an EMBL/GenBank/DDBJ whole genome shotgun (WGS) entry which is preliminary data.</text>
</comment>
<evidence type="ECO:0000256" key="1">
    <source>
        <dbReference type="SAM" id="MobiDB-lite"/>
    </source>
</evidence>
<protein>
    <submittedName>
        <fullName evidence="2">Uncharacterized protein</fullName>
    </submittedName>
</protein>
<dbReference type="RefSeq" id="WP_186902247.1">
    <property type="nucleotide sequence ID" value="NZ_JACOGD010000001.1"/>
</dbReference>